<proteinExistence type="predicted"/>
<evidence type="ECO:0008006" key="4">
    <source>
        <dbReference type="Google" id="ProtNLM"/>
    </source>
</evidence>
<accession>A0A1C6SV86</accession>
<dbReference type="STRING" id="47866.GA0074694_6229"/>
<evidence type="ECO:0000313" key="3">
    <source>
        <dbReference type="Proteomes" id="UP000198906"/>
    </source>
</evidence>
<keyword evidence="1" id="KW-0732">Signal</keyword>
<organism evidence="2 3">
    <name type="scientific">Micromonospora inyonensis</name>
    <dbReference type="NCBI Taxonomy" id="47866"/>
    <lineage>
        <taxon>Bacteria</taxon>
        <taxon>Bacillati</taxon>
        <taxon>Actinomycetota</taxon>
        <taxon>Actinomycetes</taxon>
        <taxon>Micromonosporales</taxon>
        <taxon>Micromonosporaceae</taxon>
        <taxon>Micromonospora</taxon>
    </lineage>
</organism>
<evidence type="ECO:0000313" key="2">
    <source>
        <dbReference type="EMBL" id="SCL33441.1"/>
    </source>
</evidence>
<feature type="signal peptide" evidence="1">
    <location>
        <begin position="1"/>
        <end position="27"/>
    </location>
</feature>
<name>A0A1C6SV86_9ACTN</name>
<dbReference type="Proteomes" id="UP000198906">
    <property type="component" value="Unassembled WGS sequence"/>
</dbReference>
<dbReference type="EMBL" id="FMHU01000003">
    <property type="protein sequence ID" value="SCL33441.1"/>
    <property type="molecule type" value="Genomic_DNA"/>
</dbReference>
<dbReference type="AlphaFoldDB" id="A0A1C6SV86"/>
<protein>
    <recommendedName>
        <fullName evidence="4">Right handed beta helix region</fullName>
    </recommendedName>
</protein>
<keyword evidence="3" id="KW-1185">Reference proteome</keyword>
<reference evidence="3" key="1">
    <citation type="submission" date="2016-06" db="EMBL/GenBank/DDBJ databases">
        <authorList>
            <person name="Varghese N."/>
        </authorList>
    </citation>
    <scope>NUCLEOTIDE SEQUENCE [LARGE SCALE GENOMIC DNA]</scope>
    <source>
        <strain evidence="3">DSM 46123</strain>
    </source>
</reference>
<feature type="chain" id="PRO_5008746132" description="Right handed beta helix region" evidence="1">
    <location>
        <begin position="28"/>
        <end position="339"/>
    </location>
</feature>
<sequence length="339" mass="36092">MSAIRSIGAALAALTIAILHAPTPASAGLAPATEPQPEACVSLALSRGADIWTCTSEMLVEVDVNDQGEPQPPVYTPIEQPIVSSEPAATAGEGVTDDWDTWCETGSICRRWINSGASETKGNAAYGNQSGVIGTYDLVIRTNMNGRYANHGLALIWDSGPSLDFNDVYVRCREDRNNLPDNNCGDHYAGGPLISAGTWRWNSGTVLGNKLNNANPYFAEVTGELHPHRVPVLHRRAAADDEMDVPEQPRQSLLLPLIGGLGWDDGSGSARSTPAHRLVGGSVNSQPGTPMSGWDEVPTWPGPARRWQLPRADRHGLGALIGWLSGAGRLVRSPDVSPT</sequence>
<evidence type="ECO:0000256" key="1">
    <source>
        <dbReference type="SAM" id="SignalP"/>
    </source>
</evidence>
<gene>
    <name evidence="2" type="ORF">GA0074694_6229</name>
</gene>
<dbReference type="RefSeq" id="WP_091464479.1">
    <property type="nucleotide sequence ID" value="NZ_FMHU01000003.1"/>
</dbReference>